<protein>
    <recommendedName>
        <fullName evidence="3">Peptidase A2 domain-containing protein</fullName>
    </recommendedName>
</protein>
<dbReference type="GO" id="GO:0006508">
    <property type="term" value="P:proteolysis"/>
    <property type="evidence" value="ECO:0007669"/>
    <property type="project" value="InterPro"/>
</dbReference>
<dbReference type="PROSITE" id="PS00141">
    <property type="entry name" value="ASP_PROTEASE"/>
    <property type="match status" value="1"/>
</dbReference>
<gene>
    <name evidence="1" type="ORF">Cflav_PD2906</name>
</gene>
<dbReference type="AlphaFoldDB" id="B9XMK5"/>
<name>B9XMK5_PEDPL</name>
<dbReference type="RefSeq" id="WP_007417044.1">
    <property type="nucleotide sequence ID" value="NZ_ABOX02000035.1"/>
</dbReference>
<accession>B9XMK5</accession>
<evidence type="ECO:0008006" key="3">
    <source>
        <dbReference type="Google" id="ProtNLM"/>
    </source>
</evidence>
<evidence type="ECO:0000313" key="1">
    <source>
        <dbReference type="EMBL" id="EEF58904.1"/>
    </source>
</evidence>
<sequence length="345" mass="37596">MNRGAGRGDELLVTAHLENGRELLLVVDTGASYTLFDSSLAPLLGKPLGTARSGSCYGKTTITLYKAPKLYLGDTLLEIGDRITTSTQIQLLSNDLSRMTHTNRPVMGVLGMPCLKHYCVQLDFAAGKVRFLNPNPSNKDDWGKAFSLTAINGGSPSIRENLAGVKGRGTLIDTGCNFDGFLTPKLYRQWTNHVASPAPGQTRSPNGTLGGDDYPHLTLHGDGTFSGVGLSFLSRHLVTFDFPNRTIYLKRTSVGPLVDEEGEAAVKFLEDLRDRGQLPGWTKLDKGQITGFAYPTSGILEGYKSGDSAIYLYAVARTSKDGPWKLQRAWRTDRSDHLIEEFPAP</sequence>
<evidence type="ECO:0000313" key="2">
    <source>
        <dbReference type="Proteomes" id="UP000003688"/>
    </source>
</evidence>
<organism evidence="1 2">
    <name type="scientific">Pedosphaera parvula (strain Ellin514)</name>
    <dbReference type="NCBI Taxonomy" id="320771"/>
    <lineage>
        <taxon>Bacteria</taxon>
        <taxon>Pseudomonadati</taxon>
        <taxon>Verrucomicrobiota</taxon>
        <taxon>Pedosphaerae</taxon>
        <taxon>Pedosphaerales</taxon>
        <taxon>Pedosphaeraceae</taxon>
        <taxon>Pedosphaera</taxon>
    </lineage>
</organism>
<dbReference type="EMBL" id="ABOX02000035">
    <property type="protein sequence ID" value="EEF58904.1"/>
    <property type="molecule type" value="Genomic_DNA"/>
</dbReference>
<dbReference type="SUPFAM" id="SSF50630">
    <property type="entry name" value="Acid proteases"/>
    <property type="match status" value="1"/>
</dbReference>
<comment type="caution">
    <text evidence="1">The sequence shown here is derived from an EMBL/GenBank/DDBJ whole genome shotgun (WGS) entry which is preliminary data.</text>
</comment>
<dbReference type="InterPro" id="IPR021109">
    <property type="entry name" value="Peptidase_aspartic_dom_sf"/>
</dbReference>
<dbReference type="Gene3D" id="2.40.70.10">
    <property type="entry name" value="Acid Proteases"/>
    <property type="match status" value="1"/>
</dbReference>
<dbReference type="GO" id="GO:0004190">
    <property type="term" value="F:aspartic-type endopeptidase activity"/>
    <property type="evidence" value="ECO:0007669"/>
    <property type="project" value="InterPro"/>
</dbReference>
<dbReference type="OrthoDB" id="196255at2"/>
<dbReference type="Proteomes" id="UP000003688">
    <property type="component" value="Unassembled WGS sequence"/>
</dbReference>
<reference evidence="1 2" key="1">
    <citation type="journal article" date="2011" name="J. Bacteriol.">
        <title>Genome sequence of 'Pedosphaera parvula' Ellin514, an aerobic Verrucomicrobial isolate from pasture soil.</title>
        <authorList>
            <person name="Kant R."/>
            <person name="van Passel M.W."/>
            <person name="Sangwan P."/>
            <person name="Palva A."/>
            <person name="Lucas S."/>
            <person name="Copeland A."/>
            <person name="Lapidus A."/>
            <person name="Glavina Del Rio T."/>
            <person name="Dalin E."/>
            <person name="Tice H."/>
            <person name="Bruce D."/>
            <person name="Goodwin L."/>
            <person name="Pitluck S."/>
            <person name="Chertkov O."/>
            <person name="Larimer F.W."/>
            <person name="Land M.L."/>
            <person name="Hauser L."/>
            <person name="Brettin T.S."/>
            <person name="Detter J.C."/>
            <person name="Han S."/>
            <person name="de Vos W.M."/>
            <person name="Janssen P.H."/>
            <person name="Smidt H."/>
        </authorList>
    </citation>
    <scope>NUCLEOTIDE SEQUENCE [LARGE SCALE GENOMIC DNA]</scope>
    <source>
        <strain evidence="1 2">Ellin514</strain>
    </source>
</reference>
<keyword evidence="2" id="KW-1185">Reference proteome</keyword>
<dbReference type="InterPro" id="IPR001969">
    <property type="entry name" value="Aspartic_peptidase_AS"/>
</dbReference>
<proteinExistence type="predicted"/>